<evidence type="ECO:0000313" key="3">
    <source>
        <dbReference type="EMBL" id="ODO61935.1"/>
    </source>
</evidence>
<dbReference type="PATRIC" id="fig|1590.306.peg.1932"/>
<keyword evidence="1" id="KW-0472">Membrane</keyword>
<gene>
    <name evidence="4" type="ORF">JH395_06595</name>
    <name evidence="3" type="ORF">LPJSA22_01914</name>
</gene>
<keyword evidence="1" id="KW-1133">Transmembrane helix</keyword>
<feature type="domain" description="SHOCT" evidence="2">
    <location>
        <begin position="171"/>
        <end position="198"/>
    </location>
</feature>
<dbReference type="Pfam" id="PF09851">
    <property type="entry name" value="SHOCT"/>
    <property type="match status" value="1"/>
</dbReference>
<evidence type="ECO:0000259" key="2">
    <source>
        <dbReference type="Pfam" id="PF09851"/>
    </source>
</evidence>
<keyword evidence="1" id="KW-0812">Transmembrane</keyword>
<protein>
    <submittedName>
        <fullName evidence="4">DUF4428 domain-containing protein</fullName>
    </submittedName>
</protein>
<sequence>MWLLLLILLIVGAFKLMGKAAPYVVLAAVLTYLYYLVKGIFSFIWRVVSSTPGIITIITIALIVIVYFIVKANRCDVCNNKHKSDELVHIQNGKVCTDCLQKIGVDYTALPKDVLVEKTLTVQEIEDLRDSNTIIDPIQRWENYQEQQKAKEQAANSANIVPTNIGSSEVDELHELKQLLDDGVITQDDFDAKKRQILGL</sequence>
<evidence type="ECO:0000256" key="1">
    <source>
        <dbReference type="SAM" id="Phobius"/>
    </source>
</evidence>
<organism evidence="3 5">
    <name type="scientific">Lactiplantibacillus plantarum</name>
    <name type="common">Lactobacillus plantarum</name>
    <dbReference type="NCBI Taxonomy" id="1590"/>
    <lineage>
        <taxon>Bacteria</taxon>
        <taxon>Bacillati</taxon>
        <taxon>Bacillota</taxon>
        <taxon>Bacilli</taxon>
        <taxon>Lactobacillales</taxon>
        <taxon>Lactobacillaceae</taxon>
        <taxon>Lactiplantibacillus</taxon>
    </lineage>
</organism>
<dbReference type="EMBL" id="CP066817">
    <property type="protein sequence ID" value="QQM62193.1"/>
    <property type="molecule type" value="Genomic_DNA"/>
</dbReference>
<accession>A0A1E3KST7</accession>
<reference evidence="3 5" key="1">
    <citation type="submission" date="2016-08" db="EMBL/GenBank/DDBJ databases">
        <title>Genome sequencing of Lactobacillus plantarum JSA22, isolated from fermented soybean paste.</title>
        <authorList>
            <person name="Choi H.S."/>
        </authorList>
    </citation>
    <scope>NUCLEOTIDE SEQUENCE [LARGE SCALE GENOMIC DNA]</scope>
    <source>
        <strain evidence="3 5">JSA22</strain>
    </source>
</reference>
<evidence type="ECO:0000313" key="4">
    <source>
        <dbReference type="EMBL" id="QQM62193.1"/>
    </source>
</evidence>
<dbReference type="Proteomes" id="UP000595466">
    <property type="component" value="Chromosome"/>
</dbReference>
<evidence type="ECO:0000313" key="5">
    <source>
        <dbReference type="Proteomes" id="UP000094892"/>
    </source>
</evidence>
<dbReference type="InterPro" id="IPR018649">
    <property type="entry name" value="SHOCT"/>
</dbReference>
<dbReference type="AlphaFoldDB" id="A0A1E3KST7"/>
<name>A0A1E3KST7_LACPN</name>
<evidence type="ECO:0000313" key="6">
    <source>
        <dbReference type="Proteomes" id="UP000595466"/>
    </source>
</evidence>
<dbReference type="Proteomes" id="UP000094892">
    <property type="component" value="Unassembled WGS sequence"/>
</dbReference>
<reference evidence="4 6" key="2">
    <citation type="submission" date="2020-12" db="EMBL/GenBank/DDBJ databases">
        <title>Whole genome sequencing of Lactobacillus plantarum PC518.</title>
        <authorList>
            <person name="Guo Q."/>
        </authorList>
    </citation>
    <scope>NUCLEOTIDE SEQUENCE [LARGE SCALE GENOMIC DNA]</scope>
    <source>
        <strain evidence="4 6">PC518</strain>
    </source>
</reference>
<dbReference type="RefSeq" id="WP_050495869.1">
    <property type="nucleotide sequence ID" value="NZ_AP028145.1"/>
</dbReference>
<feature type="transmembrane region" description="Helical" evidence="1">
    <location>
        <begin position="43"/>
        <end position="70"/>
    </location>
</feature>
<dbReference type="EMBL" id="MCOL01000001">
    <property type="protein sequence ID" value="ODO61935.1"/>
    <property type="molecule type" value="Genomic_DNA"/>
</dbReference>
<proteinExistence type="predicted"/>